<proteinExistence type="predicted"/>
<dbReference type="InterPro" id="IPR002591">
    <property type="entry name" value="Phosphodiest/P_Trfase"/>
</dbReference>
<dbReference type="SUPFAM" id="SSF53649">
    <property type="entry name" value="Alkaline phosphatase-like"/>
    <property type="match status" value="1"/>
</dbReference>
<dbReference type="InterPro" id="IPR017850">
    <property type="entry name" value="Alkaline_phosphatase_core_sf"/>
</dbReference>
<dbReference type="AlphaFoldDB" id="A0A2T4ULG9"/>
<dbReference type="Pfam" id="PF01663">
    <property type="entry name" value="Phosphodiest"/>
    <property type="match status" value="1"/>
</dbReference>
<sequence length="717" mass="76810">MARLLLPLLAVLALVALAVGVPPDRSGPRSADAQGQGPQDDATRPLVYVFSFDATDGDRAIDQGRAPFLASMVRGEEGARSTYYRDSRGIMVSETNPNHTAMATGAYGERSGIPGNTFAVYDEAARRTCPAEGGDPNGPMVTSGEASTCLLAETFFAALKRQAPDVVTAGIFGKPKLGRIFSTRTVDPQAYDADHLWAPCEGSSDDPPYCRSVAVDPVQRYTNDVVVMDEVLRTVREGVPADGATRRPNLTFVNFPTIDQLGHFTGAGPVYETAIGNADQQLRRFVAQQKQLGLWDRTTIFVVSDHSMDTTTKLAPNAIASSFGADADAVEIVLNGSVNMVYLKDRNRPDRDALLARLRAAALTNPRVDEALYRLPNAADGDTRHTLDGVHPGWKIAGERTGDLLVTAKPTEKFGDGIPGGINPLSGNHGAPQTLDHMFAIVGGDPRIRQQAIASEKVDPVRFSDTVENPGSSEQVDVAPTVMALFGSRPPAQAQGRVLDEAFSSLPRVAGSCTVPTALRGFAVLPDGRGVRVTLPRTAGTTFAVDVFRQSAGRRAIANAPAARFRRSASFRWDGRGALDGSYLVRVRALRGTTTVDTRRIALVRRAGRFVGAAAPEAPRSCGTIAKAKLDRTAFGGTRGTALRVSLRLNRDARVRVELRDARDRVVRTLGDRTRRAGATQRLTVRAAGLRPGTYLVRIRATAGGRTVTRNLGATRL</sequence>
<dbReference type="Gene3D" id="3.40.720.10">
    <property type="entry name" value="Alkaline Phosphatase, subunit A"/>
    <property type="match status" value="1"/>
</dbReference>
<evidence type="ECO:0000313" key="2">
    <source>
        <dbReference type="EMBL" id="PTL60086.1"/>
    </source>
</evidence>
<evidence type="ECO:0000256" key="1">
    <source>
        <dbReference type="SAM" id="MobiDB-lite"/>
    </source>
</evidence>
<gene>
    <name evidence="2" type="ORF">C7Y72_10735</name>
</gene>
<dbReference type="PANTHER" id="PTHR10151:SF120">
    <property type="entry name" value="BIS(5'-ADENOSYL)-TRIPHOSPHATASE"/>
    <property type="match status" value="1"/>
</dbReference>
<organism evidence="2 3">
    <name type="scientific">Paraconexibacter algicola</name>
    <dbReference type="NCBI Taxonomy" id="2133960"/>
    <lineage>
        <taxon>Bacteria</taxon>
        <taxon>Bacillati</taxon>
        <taxon>Actinomycetota</taxon>
        <taxon>Thermoleophilia</taxon>
        <taxon>Solirubrobacterales</taxon>
        <taxon>Paraconexibacteraceae</taxon>
        <taxon>Paraconexibacter</taxon>
    </lineage>
</organism>
<evidence type="ECO:0000313" key="3">
    <source>
        <dbReference type="Proteomes" id="UP000240739"/>
    </source>
</evidence>
<dbReference type="GO" id="GO:0016787">
    <property type="term" value="F:hydrolase activity"/>
    <property type="evidence" value="ECO:0007669"/>
    <property type="project" value="UniProtKB-ARBA"/>
</dbReference>
<accession>A0A2T4ULG9</accession>
<name>A0A2T4ULG9_9ACTN</name>
<keyword evidence="3" id="KW-1185">Reference proteome</keyword>
<dbReference type="PANTHER" id="PTHR10151">
    <property type="entry name" value="ECTONUCLEOTIDE PYROPHOSPHATASE/PHOSPHODIESTERASE"/>
    <property type="match status" value="1"/>
</dbReference>
<feature type="region of interest" description="Disordered" evidence="1">
    <location>
        <begin position="23"/>
        <end position="44"/>
    </location>
</feature>
<dbReference type="RefSeq" id="WP_107568731.1">
    <property type="nucleotide sequence ID" value="NZ_PYYB01000001.1"/>
</dbReference>
<evidence type="ECO:0008006" key="4">
    <source>
        <dbReference type="Google" id="ProtNLM"/>
    </source>
</evidence>
<dbReference type="Proteomes" id="UP000240739">
    <property type="component" value="Unassembled WGS sequence"/>
</dbReference>
<dbReference type="OrthoDB" id="1956004at2"/>
<dbReference type="EMBL" id="PYYB01000001">
    <property type="protein sequence ID" value="PTL60086.1"/>
    <property type="molecule type" value="Genomic_DNA"/>
</dbReference>
<protein>
    <recommendedName>
        <fullName evidence="4">Alkaline phosphatase family protein</fullName>
    </recommendedName>
</protein>
<reference evidence="2 3" key="1">
    <citation type="submission" date="2018-03" db="EMBL/GenBank/DDBJ databases">
        <title>Aquarubrobacter algicola gen. nov., sp. nov., a novel actinobacterium isolated from shallow eutrophic lake during the end of cyanobacterial harmful algal blooms.</title>
        <authorList>
            <person name="Chun S.J."/>
        </authorList>
    </citation>
    <scope>NUCLEOTIDE SEQUENCE [LARGE SCALE GENOMIC DNA]</scope>
    <source>
        <strain evidence="2 3">Seoho-28</strain>
    </source>
</reference>
<comment type="caution">
    <text evidence="2">The sequence shown here is derived from an EMBL/GenBank/DDBJ whole genome shotgun (WGS) entry which is preliminary data.</text>
</comment>